<evidence type="ECO:0000313" key="1">
    <source>
        <dbReference type="EMBL" id="EQA71262.1"/>
    </source>
</evidence>
<comment type="caution">
    <text evidence="1">The sequence shown here is derived from an EMBL/GenBank/DDBJ whole genome shotgun (WGS) entry which is preliminary data.</text>
</comment>
<proteinExistence type="predicted"/>
<dbReference type="Proteomes" id="UP000015442">
    <property type="component" value="Unassembled WGS sequence"/>
</dbReference>
<evidence type="ECO:0000313" key="2">
    <source>
        <dbReference type="Proteomes" id="UP000015442"/>
    </source>
</evidence>
<dbReference type="AlphaFoldDB" id="T0GQS5"/>
<name>T0GQS5_9LEPT</name>
<protein>
    <submittedName>
        <fullName evidence="1">Uncharacterized protein</fullName>
    </submittedName>
</protein>
<accession>T0GQS5</accession>
<gene>
    <name evidence="1" type="ORF">LEP1GSC059_2572</name>
</gene>
<organism evidence="1 2">
    <name type="scientific">Leptospira noguchii serovar Panama str. CZ214</name>
    <dbReference type="NCBI Taxonomy" id="1001595"/>
    <lineage>
        <taxon>Bacteria</taxon>
        <taxon>Pseudomonadati</taxon>
        <taxon>Spirochaetota</taxon>
        <taxon>Spirochaetia</taxon>
        <taxon>Leptospirales</taxon>
        <taxon>Leptospiraceae</taxon>
        <taxon>Leptospira</taxon>
    </lineage>
</organism>
<sequence>MIFALEFCLENPKTIFSVIPNDFEIFRENFLFLKEKKLQLTLDFIQVL</sequence>
<reference evidence="1 2" key="1">
    <citation type="submission" date="2013-05" db="EMBL/GenBank/DDBJ databases">
        <authorList>
            <person name="Harkins D.M."/>
            <person name="Durkin A.S."/>
            <person name="Brinkac L.M."/>
            <person name="Haft D.H."/>
            <person name="Selengut J.D."/>
            <person name="Sanka R."/>
            <person name="DePew J."/>
            <person name="Purushe J."/>
            <person name="Hartskeerl R.A."/>
            <person name="Ahmed A."/>
            <person name="van der Linden H."/>
            <person name="Goris M.G.A."/>
            <person name="Vinetz J.M."/>
            <person name="Sutton G.G."/>
            <person name="Nierman W.C."/>
            <person name="Fouts D.E."/>
        </authorList>
    </citation>
    <scope>NUCLEOTIDE SEQUENCE [LARGE SCALE GENOMIC DNA]</scope>
    <source>
        <strain evidence="1 2">CZ214</strain>
    </source>
</reference>
<dbReference type="EMBL" id="AKWY02000021">
    <property type="protein sequence ID" value="EQA71262.1"/>
    <property type="molecule type" value="Genomic_DNA"/>
</dbReference>